<dbReference type="Pfam" id="PF13589">
    <property type="entry name" value="HATPase_c_3"/>
    <property type="match status" value="1"/>
</dbReference>
<dbReference type="AlphaFoldDB" id="A0AAW2WK52"/>
<gene>
    <name evidence="1" type="ORF">Sradi_0128200</name>
</gene>
<dbReference type="PANTHER" id="PTHR23336:SF58">
    <property type="entry name" value="PROTEIN MICRORCHIDIA 4"/>
    <property type="match status" value="1"/>
</dbReference>
<dbReference type="InterPro" id="IPR036890">
    <property type="entry name" value="HATPase_C_sf"/>
</dbReference>
<dbReference type="GO" id="GO:0016887">
    <property type="term" value="F:ATP hydrolysis activity"/>
    <property type="evidence" value="ECO:0007669"/>
    <property type="project" value="InterPro"/>
</dbReference>
<proteinExistence type="predicted"/>
<dbReference type="Gene3D" id="3.30.565.10">
    <property type="entry name" value="Histidine kinase-like ATPase, C-terminal domain"/>
    <property type="match status" value="1"/>
</dbReference>
<dbReference type="SUPFAM" id="SSF55874">
    <property type="entry name" value="ATPase domain of HSP90 chaperone/DNA topoisomerase II/histidine kinase"/>
    <property type="match status" value="1"/>
</dbReference>
<dbReference type="PANTHER" id="PTHR23336">
    <property type="entry name" value="ZINC FINGER CW-TYPE COILED-COIL DOMAIN PROTEIN 3"/>
    <property type="match status" value="1"/>
</dbReference>
<dbReference type="GO" id="GO:0005634">
    <property type="term" value="C:nucleus"/>
    <property type="evidence" value="ECO:0007669"/>
    <property type="project" value="TreeGrafter"/>
</dbReference>
<organism evidence="1">
    <name type="scientific">Sesamum radiatum</name>
    <name type="common">Black benniseed</name>
    <dbReference type="NCBI Taxonomy" id="300843"/>
    <lineage>
        <taxon>Eukaryota</taxon>
        <taxon>Viridiplantae</taxon>
        <taxon>Streptophyta</taxon>
        <taxon>Embryophyta</taxon>
        <taxon>Tracheophyta</taxon>
        <taxon>Spermatophyta</taxon>
        <taxon>Magnoliopsida</taxon>
        <taxon>eudicotyledons</taxon>
        <taxon>Gunneridae</taxon>
        <taxon>Pentapetalae</taxon>
        <taxon>asterids</taxon>
        <taxon>lamiids</taxon>
        <taxon>Lamiales</taxon>
        <taxon>Pedaliaceae</taxon>
        <taxon>Sesamum</taxon>
    </lineage>
</organism>
<feature type="non-terminal residue" evidence="1">
    <location>
        <position position="1"/>
    </location>
</feature>
<reference evidence="1" key="2">
    <citation type="journal article" date="2024" name="Plant">
        <title>Genomic evolution and insights into agronomic trait innovations of Sesamum species.</title>
        <authorList>
            <person name="Miao H."/>
            <person name="Wang L."/>
            <person name="Qu L."/>
            <person name="Liu H."/>
            <person name="Sun Y."/>
            <person name="Le M."/>
            <person name="Wang Q."/>
            <person name="Wei S."/>
            <person name="Zheng Y."/>
            <person name="Lin W."/>
            <person name="Duan Y."/>
            <person name="Cao H."/>
            <person name="Xiong S."/>
            <person name="Wang X."/>
            <person name="Wei L."/>
            <person name="Li C."/>
            <person name="Ma Q."/>
            <person name="Ju M."/>
            <person name="Zhao R."/>
            <person name="Li G."/>
            <person name="Mu C."/>
            <person name="Tian Q."/>
            <person name="Mei H."/>
            <person name="Zhang T."/>
            <person name="Gao T."/>
            <person name="Zhang H."/>
        </authorList>
    </citation>
    <scope>NUCLEOTIDE SEQUENCE</scope>
    <source>
        <strain evidence="1">G02</strain>
    </source>
</reference>
<reference evidence="1" key="1">
    <citation type="submission" date="2020-06" db="EMBL/GenBank/DDBJ databases">
        <authorList>
            <person name="Li T."/>
            <person name="Hu X."/>
            <person name="Zhang T."/>
            <person name="Song X."/>
            <person name="Zhang H."/>
            <person name="Dai N."/>
            <person name="Sheng W."/>
            <person name="Hou X."/>
            <person name="Wei L."/>
        </authorList>
    </citation>
    <scope>NUCLEOTIDE SEQUENCE</scope>
    <source>
        <strain evidence="1">G02</strain>
        <tissue evidence="1">Leaf</tissue>
    </source>
</reference>
<name>A0AAW2WK52_SESRA</name>
<evidence type="ECO:0000313" key="1">
    <source>
        <dbReference type="EMBL" id="KAL0441893.1"/>
    </source>
</evidence>
<protein>
    <submittedName>
        <fullName evidence="1">Protein MICRORCHIDIA 4</fullName>
    </submittedName>
</protein>
<dbReference type="EMBL" id="JACGWJ010000001">
    <property type="protein sequence ID" value="KAL0441893.1"/>
    <property type="molecule type" value="Genomic_DNA"/>
</dbReference>
<dbReference type="InterPro" id="IPR045261">
    <property type="entry name" value="MORC_ATPase"/>
</dbReference>
<accession>A0AAW2WK52</accession>
<comment type="caution">
    <text evidence="1">The sequence shown here is derived from an EMBL/GenBank/DDBJ whole genome shotgun (WGS) entry which is preliminary data.</text>
</comment>
<sequence>LAELLDNSLDEVCNGATFVNIDMVKSKKDGSKMLLIEDNGGGMDPDKMRQCMSLGYSAKSKLVDTIGQYGNGFKTSTMRLGADVIVFSRWCGKNGKSILQNGGAVPLDISDTICISTSDL</sequence>